<gene>
    <name evidence="4" type="ORF">HMPREF9432_01947</name>
</gene>
<protein>
    <recommendedName>
        <fullName evidence="3">GerMN domain-containing protein</fullName>
    </recommendedName>
</protein>
<sequence length="193" mass="21066">MFKRLKNMTYPLGIFICAAALVLAAGCSDEQKTAQPEQAAQTEPAQDAKESTVTEPKELQVNVYYPKNDGMGLVAVSRTIRTEKDDKYTAAMKSLLAGTKEKDQTNVIPKKAKLRSVSVKDGIATADFSKELQQNFRGGSTGEEMLVGSIVNTLTEFPEVQKVRILIDGAPVETLSGHMDLSEPLARMTELLK</sequence>
<feature type="region of interest" description="Disordered" evidence="1">
    <location>
        <begin position="34"/>
        <end position="54"/>
    </location>
</feature>
<reference evidence="4 5" key="1">
    <citation type="submission" date="2011-08" db="EMBL/GenBank/DDBJ databases">
        <title>The Genome Sequence of Selenomonas noxia F0398.</title>
        <authorList>
            <consortium name="The Broad Institute Genome Sequencing Platform"/>
            <person name="Earl A."/>
            <person name="Ward D."/>
            <person name="Feldgarden M."/>
            <person name="Gevers D."/>
            <person name="Izard J."/>
            <person name="Ganesan A."/>
            <person name="Blanton J.M."/>
            <person name="Baranova O.V."/>
            <person name="Tanner A.C."/>
            <person name="Dewhirst F.E."/>
            <person name="Young S.K."/>
            <person name="Zeng Q."/>
            <person name="Gargeya S."/>
            <person name="Fitzgerald M."/>
            <person name="Haas B."/>
            <person name="Abouelleil A."/>
            <person name="Alvarado L."/>
            <person name="Arachchi H.M."/>
            <person name="Berlin A."/>
            <person name="Brown A."/>
            <person name="Chapman S.B."/>
            <person name="Chen Z."/>
            <person name="Dunbar C."/>
            <person name="Freedman E."/>
            <person name="Gearin G."/>
            <person name="Gellesch M."/>
            <person name="Goldberg J."/>
            <person name="Griggs A."/>
            <person name="Gujja S."/>
            <person name="Heiman D."/>
            <person name="Howarth C."/>
            <person name="Larson L."/>
            <person name="Lui A."/>
            <person name="MacDonald P.J.P."/>
            <person name="Montmayeur A."/>
            <person name="Murphy C."/>
            <person name="Neiman D."/>
            <person name="Pearson M."/>
            <person name="Priest M."/>
            <person name="Roberts A."/>
            <person name="Saif S."/>
            <person name="Shea T."/>
            <person name="Shenoy N."/>
            <person name="Sisk P."/>
            <person name="Stolte C."/>
            <person name="Sykes S."/>
            <person name="Wortman J."/>
            <person name="Nusbaum C."/>
            <person name="Birren B."/>
        </authorList>
    </citation>
    <scope>NUCLEOTIDE SEQUENCE [LARGE SCALE GENOMIC DNA]</scope>
    <source>
        <strain evidence="4 5">F0398</strain>
    </source>
</reference>
<feature type="compositionally biased region" description="Low complexity" evidence="1">
    <location>
        <begin position="34"/>
        <end position="45"/>
    </location>
</feature>
<accession>A0ABP2MNB3</accession>
<dbReference type="Proteomes" id="UP000003175">
    <property type="component" value="Unassembled WGS sequence"/>
</dbReference>
<dbReference type="PROSITE" id="PS51257">
    <property type="entry name" value="PROKAR_LIPOPROTEIN"/>
    <property type="match status" value="1"/>
</dbReference>
<feature type="chain" id="PRO_5046335222" description="GerMN domain-containing protein" evidence="2">
    <location>
        <begin position="25"/>
        <end position="193"/>
    </location>
</feature>
<keyword evidence="2" id="KW-0732">Signal</keyword>
<dbReference type="Pfam" id="PF10646">
    <property type="entry name" value="Germane"/>
    <property type="match status" value="1"/>
</dbReference>
<evidence type="ECO:0000256" key="2">
    <source>
        <dbReference type="SAM" id="SignalP"/>
    </source>
</evidence>
<feature type="signal peptide" evidence="2">
    <location>
        <begin position="1"/>
        <end position="24"/>
    </location>
</feature>
<feature type="domain" description="GerMN" evidence="3">
    <location>
        <begin position="88"/>
        <end position="176"/>
    </location>
</feature>
<evidence type="ECO:0000313" key="5">
    <source>
        <dbReference type="Proteomes" id="UP000003175"/>
    </source>
</evidence>
<dbReference type="SMART" id="SM00909">
    <property type="entry name" value="Germane"/>
    <property type="match status" value="1"/>
</dbReference>
<evidence type="ECO:0000259" key="3">
    <source>
        <dbReference type="SMART" id="SM00909"/>
    </source>
</evidence>
<keyword evidence="5" id="KW-1185">Reference proteome</keyword>
<organism evidence="4 5">
    <name type="scientific">Selenomonas noxia F0398</name>
    <dbReference type="NCBI Taxonomy" id="702437"/>
    <lineage>
        <taxon>Bacteria</taxon>
        <taxon>Bacillati</taxon>
        <taxon>Bacillota</taxon>
        <taxon>Negativicutes</taxon>
        <taxon>Selenomonadales</taxon>
        <taxon>Selenomonadaceae</taxon>
        <taxon>Selenomonas</taxon>
    </lineage>
</organism>
<dbReference type="EMBL" id="ADGH01000019">
    <property type="protein sequence ID" value="EHG23367.1"/>
    <property type="molecule type" value="Genomic_DNA"/>
</dbReference>
<comment type="caution">
    <text evidence="4">The sequence shown here is derived from an EMBL/GenBank/DDBJ whole genome shotgun (WGS) entry which is preliminary data.</text>
</comment>
<evidence type="ECO:0000256" key="1">
    <source>
        <dbReference type="SAM" id="MobiDB-lite"/>
    </source>
</evidence>
<dbReference type="InterPro" id="IPR019606">
    <property type="entry name" value="GerMN"/>
</dbReference>
<dbReference type="RefSeq" id="WP_006697103.1">
    <property type="nucleotide sequence ID" value="NZ_JH376862.1"/>
</dbReference>
<proteinExistence type="predicted"/>
<evidence type="ECO:0000313" key="4">
    <source>
        <dbReference type="EMBL" id="EHG23367.1"/>
    </source>
</evidence>
<name>A0ABP2MNB3_9FIRM</name>